<dbReference type="AlphaFoldDB" id="D3B6K1"/>
<dbReference type="RefSeq" id="XP_020435088.1">
    <property type="nucleotide sequence ID" value="XM_020574674.1"/>
</dbReference>
<reference evidence="2 3" key="1">
    <citation type="journal article" date="2011" name="Genome Res.">
        <title>Phylogeny-wide analysis of social amoeba genomes highlights ancient origins for complex intercellular communication.</title>
        <authorList>
            <person name="Heidel A.J."/>
            <person name="Lawal H.M."/>
            <person name="Felder M."/>
            <person name="Schilde C."/>
            <person name="Helps N.R."/>
            <person name="Tunggal B."/>
            <person name="Rivero F."/>
            <person name="John U."/>
            <person name="Schleicher M."/>
            <person name="Eichinger L."/>
            <person name="Platzer M."/>
            <person name="Noegel A.A."/>
            <person name="Schaap P."/>
            <person name="Gloeckner G."/>
        </authorList>
    </citation>
    <scope>NUCLEOTIDE SEQUENCE [LARGE SCALE GENOMIC DNA]</scope>
    <source>
        <strain evidence="3">ATCC 26659 / Pp 5 / PN500</strain>
    </source>
</reference>
<keyword evidence="1" id="KW-0175">Coiled coil</keyword>
<protein>
    <submittedName>
        <fullName evidence="2">Uncharacterized protein</fullName>
    </submittedName>
</protein>
<evidence type="ECO:0000256" key="1">
    <source>
        <dbReference type="SAM" id="Coils"/>
    </source>
</evidence>
<name>D3B6K1_HETP5</name>
<organism evidence="2 3">
    <name type="scientific">Heterostelium pallidum (strain ATCC 26659 / Pp 5 / PN500)</name>
    <name type="common">Cellular slime mold</name>
    <name type="synonym">Polysphondylium pallidum</name>
    <dbReference type="NCBI Taxonomy" id="670386"/>
    <lineage>
        <taxon>Eukaryota</taxon>
        <taxon>Amoebozoa</taxon>
        <taxon>Evosea</taxon>
        <taxon>Eumycetozoa</taxon>
        <taxon>Dictyostelia</taxon>
        <taxon>Acytosteliales</taxon>
        <taxon>Acytosteliaceae</taxon>
        <taxon>Heterostelium</taxon>
    </lineage>
</organism>
<evidence type="ECO:0000313" key="3">
    <source>
        <dbReference type="Proteomes" id="UP000001396"/>
    </source>
</evidence>
<keyword evidence="3" id="KW-1185">Reference proteome</keyword>
<feature type="coiled-coil region" evidence="1">
    <location>
        <begin position="113"/>
        <end position="147"/>
    </location>
</feature>
<dbReference type="EMBL" id="ADBJ01000017">
    <property type="protein sequence ID" value="EFA82971.1"/>
    <property type="molecule type" value="Genomic_DNA"/>
</dbReference>
<dbReference type="InParanoid" id="D3B6K1"/>
<evidence type="ECO:0000313" key="2">
    <source>
        <dbReference type="EMBL" id="EFA82971.1"/>
    </source>
</evidence>
<dbReference type="Proteomes" id="UP000001396">
    <property type="component" value="Unassembled WGS sequence"/>
</dbReference>
<accession>D3B6K1</accession>
<comment type="caution">
    <text evidence="2">The sequence shown here is derived from an EMBL/GenBank/DDBJ whole genome shotgun (WGS) entry which is preliminary data.</text>
</comment>
<gene>
    <name evidence="2" type="ORF">PPL_03749</name>
</gene>
<sequence>MDPIENFNNNSTKKIGLQDYSDLYYNVSLNGKNEGELDYYTINNKSDVFENELDKNNTLFIHQNNINGEFLNNNNTNSLVSIIDSFEIQTNNATSKIENLALNSPDPTKVGNKVEENKEGTKLNKRIKKLKREIKLRQKLLDKAVSKKKDVKVISNNEDNIGNGLLPLPSKNILSYSMPMVFPSSEPKVISEQYVSLNQSAPVVFSPTGLSNQHTVLPLSPLITIQSMSNVQNFSPKTKQGLLPNPYINRVQPIYPYYSPYQNHRSVNTFSQQHHYHHNYQMQKIQQQQQLTQHIASQRIDYQKK</sequence>
<proteinExistence type="predicted"/>
<dbReference type="GeneID" id="31359236"/>